<accession>A0A9D2C932</accession>
<dbReference type="Gene3D" id="3.40.50.150">
    <property type="entry name" value="Vaccinia Virus protein VP39"/>
    <property type="match status" value="1"/>
</dbReference>
<organism evidence="3 4">
    <name type="scientific">Candidatus Agrococcus pullicola</name>
    <dbReference type="NCBI Taxonomy" id="2838429"/>
    <lineage>
        <taxon>Bacteria</taxon>
        <taxon>Bacillati</taxon>
        <taxon>Actinomycetota</taxon>
        <taxon>Actinomycetes</taxon>
        <taxon>Micrococcales</taxon>
        <taxon>Microbacteriaceae</taxon>
        <taxon>Agrococcus</taxon>
    </lineage>
</organism>
<sequence length="176" mass="18912">MGCGTGILLKRLARIMPEVVGIEPDDRTAARARVTVAKVDNATVVEAPFDPAAFDQESFDLVSFAAVLHHLPLGQSLEAAQSLLRPGGRLVLVGLAREVSADLPWSVASMLLNPVVGLIRHPHRAAEVPASMTAPTLEATETFDQVAQVAREALPGVKMRRGLFWRYTAVWVKGIG</sequence>
<reference evidence="3" key="2">
    <citation type="submission" date="2021-04" db="EMBL/GenBank/DDBJ databases">
        <authorList>
            <person name="Gilroy R."/>
        </authorList>
    </citation>
    <scope>NUCLEOTIDE SEQUENCE</scope>
    <source>
        <strain evidence="3">ChiGjej1B1-98</strain>
    </source>
</reference>
<proteinExistence type="predicted"/>
<evidence type="ECO:0000313" key="3">
    <source>
        <dbReference type="EMBL" id="HIY66781.1"/>
    </source>
</evidence>
<dbReference type="InterPro" id="IPR029063">
    <property type="entry name" value="SAM-dependent_MTases_sf"/>
</dbReference>
<reference evidence="3" key="1">
    <citation type="journal article" date="2021" name="PeerJ">
        <title>Extensive microbial diversity within the chicken gut microbiome revealed by metagenomics and culture.</title>
        <authorList>
            <person name="Gilroy R."/>
            <person name="Ravi A."/>
            <person name="Getino M."/>
            <person name="Pursley I."/>
            <person name="Horton D.L."/>
            <person name="Alikhan N.F."/>
            <person name="Baker D."/>
            <person name="Gharbi K."/>
            <person name="Hall N."/>
            <person name="Watson M."/>
            <person name="Adriaenssens E.M."/>
            <person name="Foster-Nyarko E."/>
            <person name="Jarju S."/>
            <person name="Secka A."/>
            <person name="Antonio M."/>
            <person name="Oren A."/>
            <person name="Chaudhuri R.R."/>
            <person name="La Ragione R."/>
            <person name="Hildebrand F."/>
            <person name="Pallen M.J."/>
        </authorList>
    </citation>
    <scope>NUCLEOTIDE SEQUENCE</scope>
    <source>
        <strain evidence="3">ChiGjej1B1-98</strain>
    </source>
</reference>
<dbReference type="SUPFAM" id="SSF53335">
    <property type="entry name" value="S-adenosyl-L-methionine-dependent methyltransferases"/>
    <property type="match status" value="1"/>
</dbReference>
<dbReference type="Pfam" id="PF08241">
    <property type="entry name" value="Methyltransf_11"/>
    <property type="match status" value="1"/>
</dbReference>
<dbReference type="InterPro" id="IPR013216">
    <property type="entry name" value="Methyltransf_11"/>
</dbReference>
<dbReference type="EMBL" id="DXDC01000328">
    <property type="protein sequence ID" value="HIY66781.1"/>
    <property type="molecule type" value="Genomic_DNA"/>
</dbReference>
<gene>
    <name evidence="3" type="ORF">H9830_10950</name>
</gene>
<evidence type="ECO:0000259" key="2">
    <source>
        <dbReference type="Pfam" id="PF08241"/>
    </source>
</evidence>
<comment type="caution">
    <text evidence="3">The sequence shown here is derived from an EMBL/GenBank/DDBJ whole genome shotgun (WGS) entry which is preliminary data.</text>
</comment>
<evidence type="ECO:0000256" key="1">
    <source>
        <dbReference type="ARBA" id="ARBA00022679"/>
    </source>
</evidence>
<keyword evidence="1" id="KW-0808">Transferase</keyword>
<dbReference type="CDD" id="cd02440">
    <property type="entry name" value="AdoMet_MTases"/>
    <property type="match status" value="1"/>
</dbReference>
<evidence type="ECO:0000313" key="4">
    <source>
        <dbReference type="Proteomes" id="UP000824005"/>
    </source>
</evidence>
<dbReference type="GO" id="GO:0008757">
    <property type="term" value="F:S-adenosylmethionine-dependent methyltransferase activity"/>
    <property type="evidence" value="ECO:0007669"/>
    <property type="project" value="InterPro"/>
</dbReference>
<dbReference type="AlphaFoldDB" id="A0A9D2C932"/>
<keyword evidence="3" id="KW-0489">Methyltransferase</keyword>
<feature type="domain" description="Methyltransferase type 11" evidence="2">
    <location>
        <begin position="1"/>
        <end position="92"/>
    </location>
</feature>
<name>A0A9D2C932_9MICO</name>
<dbReference type="PANTHER" id="PTHR43861:SF3">
    <property type="entry name" value="PUTATIVE (AFU_ORTHOLOGUE AFUA_2G14390)-RELATED"/>
    <property type="match status" value="1"/>
</dbReference>
<dbReference type="GO" id="GO:0032259">
    <property type="term" value="P:methylation"/>
    <property type="evidence" value="ECO:0007669"/>
    <property type="project" value="UniProtKB-KW"/>
</dbReference>
<protein>
    <submittedName>
        <fullName evidence="3">Class I SAM-dependent methyltransferase</fullName>
    </submittedName>
</protein>
<dbReference type="PANTHER" id="PTHR43861">
    <property type="entry name" value="TRANS-ACONITATE 2-METHYLTRANSFERASE-RELATED"/>
    <property type="match status" value="1"/>
</dbReference>
<dbReference type="Proteomes" id="UP000824005">
    <property type="component" value="Unassembled WGS sequence"/>
</dbReference>